<dbReference type="GO" id="GO:0005524">
    <property type="term" value="F:ATP binding"/>
    <property type="evidence" value="ECO:0007669"/>
    <property type="project" value="UniProtKB-UniRule"/>
</dbReference>
<name>A0A2T2WIW0_9FIRM</name>
<comment type="caution">
    <text evidence="13">The sequence shown here is derived from an EMBL/GenBank/DDBJ whole genome shotgun (WGS) entry which is preliminary data.</text>
</comment>
<dbReference type="NCBIfam" id="TIGR00234">
    <property type="entry name" value="tyrS"/>
    <property type="match status" value="1"/>
</dbReference>
<dbReference type="PRINTS" id="PR01040">
    <property type="entry name" value="TRNASYNTHTYR"/>
</dbReference>
<comment type="similarity">
    <text evidence="10">Belongs to the class-I aminoacyl-tRNA synthetase family. TyrS type 2 subfamily.</text>
</comment>
<dbReference type="Gene3D" id="3.40.50.620">
    <property type="entry name" value="HUPs"/>
    <property type="match status" value="1"/>
</dbReference>
<evidence type="ECO:0000256" key="8">
    <source>
        <dbReference type="ARBA" id="ARBA00023146"/>
    </source>
</evidence>
<dbReference type="EC" id="6.1.1.1" evidence="10"/>
<dbReference type="SUPFAM" id="SSF55174">
    <property type="entry name" value="Alpha-L RNA-binding motif"/>
    <property type="match status" value="1"/>
</dbReference>
<dbReference type="Pfam" id="PF00579">
    <property type="entry name" value="tRNA-synt_1b"/>
    <property type="match status" value="1"/>
</dbReference>
<evidence type="ECO:0000313" key="13">
    <source>
        <dbReference type="EMBL" id="PSR22156.1"/>
    </source>
</evidence>
<dbReference type="FunFam" id="3.40.50.620:FF:000061">
    <property type="entry name" value="Tyrosine--tRNA ligase"/>
    <property type="match status" value="1"/>
</dbReference>
<dbReference type="AlphaFoldDB" id="A0A2T2WIW0"/>
<proteinExistence type="inferred from homology"/>
<dbReference type="HAMAP" id="MF_02007">
    <property type="entry name" value="Tyr_tRNA_synth_type2"/>
    <property type="match status" value="1"/>
</dbReference>
<dbReference type="InterPro" id="IPR024088">
    <property type="entry name" value="Tyr-tRNA-ligase_bac-type"/>
</dbReference>
<dbReference type="Proteomes" id="UP000241848">
    <property type="component" value="Unassembled WGS sequence"/>
</dbReference>
<keyword evidence="7 10" id="KW-0648">Protein biosynthesis</keyword>
<comment type="subcellular location">
    <subcellularLocation>
        <location evidence="10">Cytoplasm</location>
    </subcellularLocation>
</comment>
<reference evidence="13 14" key="1">
    <citation type="journal article" date="2014" name="BMC Genomics">
        <title>Comparison of environmental and isolate Sulfobacillus genomes reveals diverse carbon, sulfur, nitrogen, and hydrogen metabolisms.</title>
        <authorList>
            <person name="Justice N.B."/>
            <person name="Norman A."/>
            <person name="Brown C.T."/>
            <person name="Singh A."/>
            <person name="Thomas B.C."/>
            <person name="Banfield J.F."/>
        </authorList>
    </citation>
    <scope>NUCLEOTIDE SEQUENCE [LARGE SCALE GENOMIC DNA]</scope>
    <source>
        <strain evidence="13">AMDSBA3</strain>
    </source>
</reference>
<evidence type="ECO:0000256" key="3">
    <source>
        <dbReference type="ARBA" id="ARBA00022598"/>
    </source>
</evidence>
<comment type="function">
    <text evidence="10">Catalyzes the attachment of tyrosine to tRNA(Tyr) in a two-step reaction: tyrosine is first activated by ATP to form Tyr-AMP and then transferred to the acceptor end of tRNA(Tyr).</text>
</comment>
<dbReference type="InterPro" id="IPR036986">
    <property type="entry name" value="S4_RNA-bd_sf"/>
</dbReference>
<sequence>MQDIAAIVESLVNGADDVVSPELLAEKLERSRRTQTPLIVKLGVDPTAPDIHLGHTVVLEKLRQFQELGHQVVFLIGDMTGRIGDPSGRSDTRRQLAKADVEAFARTYVAQASKVLSAERLTLRYNSEWLEPLNLADLIGLMSHVTLARILERDDFQDRFSEHYPIHLHELLYPLMQAYDSVALKADVELGGTDQRFNILTARQIQEAFGMEPEVGIFMPLLEGTDGVRKMSKSLGNYIGIEEPAEEIFGKVMSIPDSLMARWYQLLLGERPEKIAAALAEEGNPRNLKAQLARRITARFWGEANAERAEAAFDRTFRDRQVPEDAPRLPYAEWMRKTGAINLVAGLPGIPSRQEARRLLSQGAVTVDGERIDTATEVSLKPGSWIRVGRRRYFRIESSDTEIGTV</sequence>
<keyword evidence="3 10" id="KW-0436">Ligase</keyword>
<dbReference type="CDD" id="cd00165">
    <property type="entry name" value="S4"/>
    <property type="match status" value="1"/>
</dbReference>
<keyword evidence="8 10" id="KW-0030">Aminoacyl-tRNA synthetase</keyword>
<dbReference type="PROSITE" id="PS50889">
    <property type="entry name" value="S4"/>
    <property type="match status" value="1"/>
</dbReference>
<dbReference type="GO" id="GO:0006437">
    <property type="term" value="P:tyrosyl-tRNA aminoacylation"/>
    <property type="evidence" value="ECO:0007669"/>
    <property type="project" value="UniProtKB-UniRule"/>
</dbReference>
<dbReference type="GO" id="GO:0004831">
    <property type="term" value="F:tyrosine-tRNA ligase activity"/>
    <property type="evidence" value="ECO:0007669"/>
    <property type="project" value="UniProtKB-UniRule"/>
</dbReference>
<feature type="domain" description="RNA-binding S4" evidence="12">
    <location>
        <begin position="350"/>
        <end position="379"/>
    </location>
</feature>
<dbReference type="InterPro" id="IPR001412">
    <property type="entry name" value="aa-tRNA-synth_I_CS"/>
</dbReference>
<feature type="short sequence motif" description="'KMSKS' region" evidence="10">
    <location>
        <begin position="230"/>
        <end position="234"/>
    </location>
</feature>
<evidence type="ECO:0000256" key="2">
    <source>
        <dbReference type="ARBA" id="ARBA00022490"/>
    </source>
</evidence>
<keyword evidence="6 11" id="KW-0694">RNA-binding</keyword>
<gene>
    <name evidence="10" type="primary">tyrS</name>
    <name evidence="13" type="ORF">C7B45_07995</name>
</gene>
<dbReference type="InterPro" id="IPR002942">
    <property type="entry name" value="S4_RNA-bd"/>
</dbReference>
<accession>A0A2T2WIW0</accession>
<comment type="catalytic activity">
    <reaction evidence="9 10">
        <text>tRNA(Tyr) + L-tyrosine + ATP = L-tyrosyl-tRNA(Tyr) + AMP + diphosphate + H(+)</text>
        <dbReference type="Rhea" id="RHEA:10220"/>
        <dbReference type="Rhea" id="RHEA-COMP:9706"/>
        <dbReference type="Rhea" id="RHEA-COMP:9707"/>
        <dbReference type="ChEBI" id="CHEBI:15378"/>
        <dbReference type="ChEBI" id="CHEBI:30616"/>
        <dbReference type="ChEBI" id="CHEBI:33019"/>
        <dbReference type="ChEBI" id="CHEBI:58315"/>
        <dbReference type="ChEBI" id="CHEBI:78442"/>
        <dbReference type="ChEBI" id="CHEBI:78536"/>
        <dbReference type="ChEBI" id="CHEBI:456215"/>
        <dbReference type="EC" id="6.1.1.1"/>
    </reaction>
</comment>
<protein>
    <recommendedName>
        <fullName evidence="10">Tyrosine--tRNA ligase</fullName>
        <ecNumber evidence="10">6.1.1.1</ecNumber>
    </recommendedName>
    <alternativeName>
        <fullName evidence="10">Tyrosyl-tRNA synthetase</fullName>
        <shortName evidence="10">TyrRS</shortName>
    </alternativeName>
</protein>
<organism evidence="13 14">
    <name type="scientific">Sulfobacillus acidophilus</name>
    <dbReference type="NCBI Taxonomy" id="53633"/>
    <lineage>
        <taxon>Bacteria</taxon>
        <taxon>Bacillati</taxon>
        <taxon>Bacillota</taxon>
        <taxon>Clostridia</taxon>
        <taxon>Eubacteriales</taxon>
        <taxon>Clostridiales Family XVII. Incertae Sedis</taxon>
        <taxon>Sulfobacillus</taxon>
    </lineage>
</organism>
<dbReference type="SUPFAM" id="SSF52374">
    <property type="entry name" value="Nucleotidylyl transferase"/>
    <property type="match status" value="1"/>
</dbReference>
<keyword evidence="5 10" id="KW-0067">ATP-binding</keyword>
<evidence type="ECO:0000256" key="10">
    <source>
        <dbReference type="HAMAP-Rule" id="MF_02007"/>
    </source>
</evidence>
<keyword evidence="2 10" id="KW-0963">Cytoplasm</keyword>
<evidence type="ECO:0000256" key="1">
    <source>
        <dbReference type="ARBA" id="ARBA00011738"/>
    </source>
</evidence>
<dbReference type="EMBL" id="PXYV01000021">
    <property type="protein sequence ID" value="PSR22156.1"/>
    <property type="molecule type" value="Genomic_DNA"/>
</dbReference>
<dbReference type="InterPro" id="IPR024108">
    <property type="entry name" value="Tyr-tRNA-ligase_bac_2"/>
</dbReference>
<dbReference type="PANTHER" id="PTHR11766">
    <property type="entry name" value="TYROSYL-TRNA SYNTHETASE"/>
    <property type="match status" value="1"/>
</dbReference>
<evidence type="ECO:0000256" key="7">
    <source>
        <dbReference type="ARBA" id="ARBA00022917"/>
    </source>
</evidence>
<dbReference type="GO" id="GO:0005829">
    <property type="term" value="C:cytosol"/>
    <property type="evidence" value="ECO:0007669"/>
    <property type="project" value="TreeGrafter"/>
</dbReference>
<dbReference type="Pfam" id="PF01479">
    <property type="entry name" value="S4"/>
    <property type="match status" value="1"/>
</dbReference>
<evidence type="ECO:0000256" key="5">
    <source>
        <dbReference type="ARBA" id="ARBA00022840"/>
    </source>
</evidence>
<keyword evidence="4 10" id="KW-0547">Nucleotide-binding</keyword>
<evidence type="ECO:0000256" key="6">
    <source>
        <dbReference type="ARBA" id="ARBA00022884"/>
    </source>
</evidence>
<dbReference type="InterPro" id="IPR014729">
    <property type="entry name" value="Rossmann-like_a/b/a_fold"/>
</dbReference>
<evidence type="ECO:0000256" key="11">
    <source>
        <dbReference type="PROSITE-ProRule" id="PRU00182"/>
    </source>
</evidence>
<dbReference type="GO" id="GO:0003723">
    <property type="term" value="F:RNA binding"/>
    <property type="evidence" value="ECO:0007669"/>
    <property type="project" value="UniProtKB-KW"/>
</dbReference>
<evidence type="ECO:0000313" key="14">
    <source>
        <dbReference type="Proteomes" id="UP000241848"/>
    </source>
</evidence>
<evidence type="ECO:0000256" key="4">
    <source>
        <dbReference type="ARBA" id="ARBA00022741"/>
    </source>
</evidence>
<dbReference type="InterPro" id="IPR002307">
    <property type="entry name" value="Tyr-tRNA-ligase"/>
</dbReference>
<evidence type="ECO:0000259" key="12">
    <source>
        <dbReference type="Pfam" id="PF01479"/>
    </source>
</evidence>
<dbReference type="InterPro" id="IPR002305">
    <property type="entry name" value="aa-tRNA-synth_Ic"/>
</dbReference>
<feature type="binding site" evidence="10">
    <location>
        <position position="233"/>
    </location>
    <ligand>
        <name>ATP</name>
        <dbReference type="ChEBI" id="CHEBI:30616"/>
    </ligand>
</feature>
<dbReference type="Gene3D" id="1.10.240.10">
    <property type="entry name" value="Tyrosyl-Transfer RNA Synthetase"/>
    <property type="match status" value="1"/>
</dbReference>
<dbReference type="PROSITE" id="PS00178">
    <property type="entry name" value="AA_TRNA_LIGASE_I"/>
    <property type="match status" value="1"/>
</dbReference>
<comment type="subunit">
    <text evidence="1 10">Homodimer.</text>
</comment>
<dbReference type="Gene3D" id="3.10.290.10">
    <property type="entry name" value="RNA-binding S4 domain"/>
    <property type="match status" value="1"/>
</dbReference>
<dbReference type="PANTHER" id="PTHR11766:SF1">
    <property type="entry name" value="TYROSINE--TRNA LIGASE"/>
    <property type="match status" value="1"/>
</dbReference>
<dbReference type="CDD" id="cd00805">
    <property type="entry name" value="TyrRS_core"/>
    <property type="match status" value="1"/>
</dbReference>
<feature type="short sequence motif" description="'HIGH' region" evidence="10">
    <location>
        <begin position="46"/>
        <end position="55"/>
    </location>
</feature>
<evidence type="ECO:0000256" key="9">
    <source>
        <dbReference type="ARBA" id="ARBA00048248"/>
    </source>
</evidence>